<protein>
    <submittedName>
        <fullName evidence="8">General substrate transporter</fullName>
    </submittedName>
</protein>
<dbReference type="Pfam" id="PF00083">
    <property type="entry name" value="Sugar_tr"/>
    <property type="match status" value="1"/>
</dbReference>
<dbReference type="GO" id="GO:0016020">
    <property type="term" value="C:membrane"/>
    <property type="evidence" value="ECO:0007669"/>
    <property type="project" value="UniProtKB-SubCell"/>
</dbReference>
<dbReference type="PANTHER" id="PTHR48022">
    <property type="entry name" value="PLASTIDIC GLUCOSE TRANSPORTER 4"/>
    <property type="match status" value="1"/>
</dbReference>
<comment type="subcellular location">
    <subcellularLocation>
        <location evidence="1">Membrane</location>
        <topology evidence="1">Multi-pass membrane protein</topology>
    </subcellularLocation>
</comment>
<comment type="caution">
    <text evidence="8">The sequence shown here is derived from an EMBL/GenBank/DDBJ whole genome shotgun (WGS) entry which is preliminary data.</text>
</comment>
<proteinExistence type="inferred from homology"/>
<dbReference type="PROSITE" id="PS00216">
    <property type="entry name" value="SUGAR_TRANSPORT_1"/>
    <property type="match status" value="1"/>
</dbReference>
<gene>
    <name evidence="8" type="ORF">B0T11DRAFT_131242</name>
</gene>
<dbReference type="OrthoDB" id="6612291at2759"/>
<evidence type="ECO:0000313" key="8">
    <source>
        <dbReference type="EMBL" id="KAH7349450.1"/>
    </source>
</evidence>
<comment type="similarity">
    <text evidence="2">Belongs to the major facilitator superfamily. Sugar transporter (TC 2.A.1.1) family.</text>
</comment>
<dbReference type="InterPro" id="IPR036259">
    <property type="entry name" value="MFS_trans_sf"/>
</dbReference>
<dbReference type="InterPro" id="IPR050360">
    <property type="entry name" value="MFS_Sugar_Transporters"/>
</dbReference>
<dbReference type="InterPro" id="IPR005829">
    <property type="entry name" value="Sugar_transporter_CS"/>
</dbReference>
<organism evidence="8 9">
    <name type="scientific">Plectosphaerella cucumerina</name>
    <dbReference type="NCBI Taxonomy" id="40658"/>
    <lineage>
        <taxon>Eukaryota</taxon>
        <taxon>Fungi</taxon>
        <taxon>Dikarya</taxon>
        <taxon>Ascomycota</taxon>
        <taxon>Pezizomycotina</taxon>
        <taxon>Sordariomycetes</taxon>
        <taxon>Hypocreomycetidae</taxon>
        <taxon>Glomerellales</taxon>
        <taxon>Plectosphaerellaceae</taxon>
        <taxon>Plectosphaerella</taxon>
    </lineage>
</organism>
<feature type="transmembrane region" description="Helical" evidence="6">
    <location>
        <begin position="139"/>
        <end position="157"/>
    </location>
</feature>
<evidence type="ECO:0000256" key="2">
    <source>
        <dbReference type="ARBA" id="ARBA00010992"/>
    </source>
</evidence>
<feature type="transmembrane region" description="Helical" evidence="6">
    <location>
        <begin position="355"/>
        <end position="376"/>
    </location>
</feature>
<dbReference type="AlphaFoldDB" id="A0A8K0T343"/>
<keyword evidence="3 6" id="KW-0812">Transmembrane</keyword>
<dbReference type="GO" id="GO:0005351">
    <property type="term" value="F:carbohydrate:proton symporter activity"/>
    <property type="evidence" value="ECO:0007669"/>
    <property type="project" value="TreeGrafter"/>
</dbReference>
<dbReference type="SUPFAM" id="SSF103473">
    <property type="entry name" value="MFS general substrate transporter"/>
    <property type="match status" value="1"/>
</dbReference>
<keyword evidence="4 6" id="KW-1133">Transmembrane helix</keyword>
<dbReference type="EMBL" id="JAGPXD010000006">
    <property type="protein sequence ID" value="KAH7349450.1"/>
    <property type="molecule type" value="Genomic_DNA"/>
</dbReference>
<feature type="transmembrane region" description="Helical" evidence="6">
    <location>
        <begin position="232"/>
        <end position="249"/>
    </location>
</feature>
<feature type="transmembrane region" description="Helical" evidence="6">
    <location>
        <begin position="451"/>
        <end position="472"/>
    </location>
</feature>
<feature type="transmembrane region" description="Helical" evidence="6">
    <location>
        <begin position="198"/>
        <end position="220"/>
    </location>
</feature>
<feature type="transmembrane region" description="Helical" evidence="6">
    <location>
        <begin position="412"/>
        <end position="439"/>
    </location>
</feature>
<feature type="transmembrane region" description="Helical" evidence="6">
    <location>
        <begin position="110"/>
        <end position="127"/>
    </location>
</feature>
<feature type="transmembrane region" description="Helical" evidence="6">
    <location>
        <begin position="55"/>
        <end position="74"/>
    </location>
</feature>
<name>A0A8K0T343_9PEZI</name>
<accession>A0A8K0T343</accession>
<dbReference type="Gene3D" id="1.20.1250.20">
    <property type="entry name" value="MFS general substrate transporter like domains"/>
    <property type="match status" value="1"/>
</dbReference>
<evidence type="ECO:0000256" key="6">
    <source>
        <dbReference type="SAM" id="Phobius"/>
    </source>
</evidence>
<dbReference type="Proteomes" id="UP000813385">
    <property type="component" value="Unassembled WGS sequence"/>
</dbReference>
<evidence type="ECO:0000256" key="5">
    <source>
        <dbReference type="ARBA" id="ARBA00023136"/>
    </source>
</evidence>
<dbReference type="PANTHER" id="PTHR48022:SF68">
    <property type="entry name" value="MAJOR FACILITATOR SUPERFAMILY (MFS) PROFILE DOMAIN-CONTAINING PROTEIN-RELATED"/>
    <property type="match status" value="1"/>
</dbReference>
<feature type="transmembrane region" description="Helical" evidence="6">
    <location>
        <begin position="383"/>
        <end position="406"/>
    </location>
</feature>
<evidence type="ECO:0000256" key="4">
    <source>
        <dbReference type="ARBA" id="ARBA00022989"/>
    </source>
</evidence>
<dbReference type="InterPro" id="IPR005828">
    <property type="entry name" value="MFS_sugar_transport-like"/>
</dbReference>
<feature type="transmembrane region" description="Helical" evidence="6">
    <location>
        <begin position="320"/>
        <end position="343"/>
    </location>
</feature>
<keyword evidence="5 6" id="KW-0472">Membrane</keyword>
<evidence type="ECO:0000256" key="1">
    <source>
        <dbReference type="ARBA" id="ARBA00004141"/>
    </source>
</evidence>
<feature type="domain" description="Major facilitator superfamily (MFS) profile" evidence="7">
    <location>
        <begin position="61"/>
        <end position="507"/>
    </location>
</feature>
<feature type="transmembrane region" description="Helical" evidence="6">
    <location>
        <begin position="484"/>
        <end position="503"/>
    </location>
</feature>
<feature type="transmembrane region" description="Helical" evidence="6">
    <location>
        <begin position="163"/>
        <end position="186"/>
    </location>
</feature>
<dbReference type="InterPro" id="IPR020846">
    <property type="entry name" value="MFS_dom"/>
</dbReference>
<evidence type="ECO:0000313" key="9">
    <source>
        <dbReference type="Proteomes" id="UP000813385"/>
    </source>
</evidence>
<reference evidence="8" key="1">
    <citation type="journal article" date="2021" name="Nat. Commun.">
        <title>Genetic determinants of endophytism in the Arabidopsis root mycobiome.</title>
        <authorList>
            <person name="Mesny F."/>
            <person name="Miyauchi S."/>
            <person name="Thiergart T."/>
            <person name="Pickel B."/>
            <person name="Atanasova L."/>
            <person name="Karlsson M."/>
            <person name="Huettel B."/>
            <person name="Barry K.W."/>
            <person name="Haridas S."/>
            <person name="Chen C."/>
            <person name="Bauer D."/>
            <person name="Andreopoulos W."/>
            <person name="Pangilinan J."/>
            <person name="LaButti K."/>
            <person name="Riley R."/>
            <person name="Lipzen A."/>
            <person name="Clum A."/>
            <person name="Drula E."/>
            <person name="Henrissat B."/>
            <person name="Kohler A."/>
            <person name="Grigoriev I.V."/>
            <person name="Martin F.M."/>
            <person name="Hacquard S."/>
        </authorList>
    </citation>
    <scope>NUCLEOTIDE SEQUENCE</scope>
    <source>
        <strain evidence="8">MPI-CAGE-AT-0016</strain>
    </source>
</reference>
<keyword evidence="9" id="KW-1185">Reference proteome</keyword>
<dbReference type="PROSITE" id="PS50850">
    <property type="entry name" value="MFS"/>
    <property type="match status" value="1"/>
</dbReference>
<evidence type="ECO:0000259" key="7">
    <source>
        <dbReference type="PROSITE" id="PS50850"/>
    </source>
</evidence>
<evidence type="ECO:0000256" key="3">
    <source>
        <dbReference type="ARBA" id="ARBA00022692"/>
    </source>
</evidence>
<sequence length="546" mass="60003">MDVSQNKAAPAGDLSLAPKDSHNVAELEYEKETGNGMPVTSAFATLPRLASIRKFWRLFLFGLGVSISGMYIGYAQSVMGSIVANEGFIKQFATVADPETGAMVLNATHVSIWSAVNYAAQIVFQLISPITADRFGRRINLWVLTCLLTLSIVIAIVSKDWKVLTVSRICAGFANGFIGTSAMVYLSEIAMPQFRGTLLGSFSLFFALGQAFLAIGMKILNDFNPMAFRNMFYSEFVFCGLWLISMVLIPESPVWYASKGRHEDAKKALRRLVGNVEGYDIEHEYLVIRNEVEQSMATANEQSENGWSVLFKSRVNLKRMIIATLPFTYQNFVGVPLIFGYTTYFFSLAKMEDPFLGSMIVQIILLVGILSSFYWVDKVGRRILVIGGGVLMGSLVFIVGGLAYLPPSTGNGIGLITLCGVWAFIYANTLAPIGWISLVEVSTPHLRAKTAAIAAVIQSCSGVLFAYTVPILLSNQGAGWGQKIGLFFGGITFAYLIPVVFLFPETKGRTYQELDELFERRIPAWRFGSTKTAYQAGVEIREAGQP</sequence>